<evidence type="ECO:0000259" key="3">
    <source>
        <dbReference type="Pfam" id="PF01464"/>
    </source>
</evidence>
<dbReference type="Gene3D" id="1.10.530.10">
    <property type="match status" value="1"/>
</dbReference>
<dbReference type="RefSeq" id="WP_008338215.1">
    <property type="nucleotide sequence ID" value="NZ_AFRZ01000001.1"/>
</dbReference>
<evidence type="ECO:0000256" key="2">
    <source>
        <dbReference type="SAM" id="SignalP"/>
    </source>
</evidence>
<name>B6BLL1_SULGG</name>
<evidence type="ECO:0000313" key="5">
    <source>
        <dbReference type="EMBL" id="EHP28668.1"/>
    </source>
</evidence>
<dbReference type="PATRIC" id="fig|929558.5.peg.143"/>
<sequence>MIKNLFLVACISSTIFAQSAQDFKNQQMQGFNQEKKQFGIYKKSQEEEFNAYYEEQNKAYKAYKKELGVFWDEPKISTKEKWVSYTEDKQTRTDVDFSKEIITLETIASSPEEAKQKLEMALAKVVTIDTKTVQETDPLEKKLSKIKKPFGVIDGEVEAEPILSTIVFQKQPTQKSVKAYVEKYVKYDNIKAKESTKVKHSKIYSLNVALPEDTMIKRSKIYYEEVKKNAKLQKLPMALVFAVMHTESSFNPRARSHIPAYGLMQIVPRTAGIDTYNFLYKKKKLVSGSYLYNSSNNIKMGSAYLHILYYKYLKDIKNPDTRLFCTIAAYNTGAGNIAWAFTRKYDMRKAAPLINTKSPEEVYNKLLKDLRYDEPKHYLKRVSQRMSAYYRLYGS</sequence>
<dbReference type="Pfam" id="PF11873">
    <property type="entry name" value="Mltc_N"/>
    <property type="match status" value="1"/>
</dbReference>
<dbReference type="InterPro" id="IPR024570">
    <property type="entry name" value="Murein_transglycosylaseC_N"/>
</dbReference>
<organism evidence="5 6">
    <name type="scientific">Sulfurimonas gotlandica (strain DSM 19862 / JCM 16533 / GD1)</name>
    <dbReference type="NCBI Taxonomy" id="929558"/>
    <lineage>
        <taxon>Bacteria</taxon>
        <taxon>Pseudomonadati</taxon>
        <taxon>Campylobacterota</taxon>
        <taxon>Epsilonproteobacteria</taxon>
        <taxon>Campylobacterales</taxon>
        <taxon>Sulfurimonadaceae</taxon>
        <taxon>Sulfurimonas</taxon>
    </lineage>
</organism>
<dbReference type="PANTHER" id="PTHR37423">
    <property type="entry name" value="SOLUBLE LYTIC MUREIN TRANSGLYCOSYLASE-RELATED"/>
    <property type="match status" value="1"/>
</dbReference>
<dbReference type="GO" id="GO:0030340">
    <property type="term" value="F:hyaluronate lyase activity"/>
    <property type="evidence" value="ECO:0007669"/>
    <property type="project" value="UniProtKB-EC"/>
</dbReference>
<evidence type="ECO:0000313" key="6">
    <source>
        <dbReference type="Proteomes" id="UP000006431"/>
    </source>
</evidence>
<protein>
    <submittedName>
        <fullName evidence="5">Soluble lytic murein transglycosylase C</fullName>
        <ecNumber evidence="5">4.2.2.1</ecNumber>
    </submittedName>
</protein>
<feature type="domain" description="Transglycosylase SLT" evidence="3">
    <location>
        <begin position="227"/>
        <end position="348"/>
    </location>
</feature>
<comment type="similarity">
    <text evidence="1">Belongs to the transglycosylase Slt family.</text>
</comment>
<feature type="chain" id="PRO_5002843262" evidence="2">
    <location>
        <begin position="20"/>
        <end position="395"/>
    </location>
</feature>
<feature type="domain" description="Murein transglycosylase-C N-terminal" evidence="4">
    <location>
        <begin position="60"/>
        <end position="219"/>
    </location>
</feature>
<dbReference type="CDD" id="cd16893">
    <property type="entry name" value="LT_MltC_MltE"/>
    <property type="match status" value="1"/>
</dbReference>
<dbReference type="OrthoDB" id="9781970at2"/>
<evidence type="ECO:0000256" key="1">
    <source>
        <dbReference type="ARBA" id="ARBA00007734"/>
    </source>
</evidence>
<comment type="caution">
    <text evidence="5">The sequence shown here is derived from an EMBL/GenBank/DDBJ whole genome shotgun (WGS) entry which is preliminary data.</text>
</comment>
<dbReference type="PROSITE" id="PS00922">
    <property type="entry name" value="TRANSGLYCOSYLASE"/>
    <property type="match status" value="1"/>
</dbReference>
<dbReference type="EMBL" id="AFRZ01000001">
    <property type="protein sequence ID" value="EHP28668.1"/>
    <property type="molecule type" value="Genomic_DNA"/>
</dbReference>
<dbReference type="Proteomes" id="UP000006431">
    <property type="component" value="Unassembled WGS sequence"/>
</dbReference>
<dbReference type="STRING" id="929558.SMGD1_0141"/>
<keyword evidence="2" id="KW-0732">Signal</keyword>
<keyword evidence="5" id="KW-0456">Lyase</keyword>
<dbReference type="HOGENOM" id="CLU_044583_0_0_7"/>
<dbReference type="InterPro" id="IPR023346">
    <property type="entry name" value="Lysozyme-like_dom_sf"/>
</dbReference>
<proteinExistence type="inferred from homology"/>
<dbReference type="eggNOG" id="COG0741">
    <property type="taxonomic scope" value="Bacteria"/>
</dbReference>
<dbReference type="GO" id="GO:0000270">
    <property type="term" value="P:peptidoglycan metabolic process"/>
    <property type="evidence" value="ECO:0007669"/>
    <property type="project" value="InterPro"/>
</dbReference>
<feature type="signal peptide" evidence="2">
    <location>
        <begin position="1"/>
        <end position="19"/>
    </location>
</feature>
<dbReference type="SUPFAM" id="SSF53955">
    <property type="entry name" value="Lysozyme-like"/>
    <property type="match status" value="1"/>
</dbReference>
<gene>
    <name evidence="5" type="primary">slt</name>
    <name evidence="5" type="ORF">SMGD1_0141</name>
</gene>
<dbReference type="GO" id="GO:0016020">
    <property type="term" value="C:membrane"/>
    <property type="evidence" value="ECO:0007669"/>
    <property type="project" value="InterPro"/>
</dbReference>
<evidence type="ECO:0000259" key="4">
    <source>
        <dbReference type="Pfam" id="PF11873"/>
    </source>
</evidence>
<dbReference type="AlphaFoldDB" id="B6BLL1"/>
<dbReference type="GO" id="GO:0008933">
    <property type="term" value="F:peptidoglycan lytic transglycosylase activity"/>
    <property type="evidence" value="ECO:0007669"/>
    <property type="project" value="InterPro"/>
</dbReference>
<dbReference type="InterPro" id="IPR008258">
    <property type="entry name" value="Transglycosylase_SLT_dom_1"/>
</dbReference>
<dbReference type="PANTHER" id="PTHR37423:SF2">
    <property type="entry name" value="MEMBRANE-BOUND LYTIC MUREIN TRANSGLYCOSYLASE C"/>
    <property type="match status" value="1"/>
</dbReference>
<dbReference type="InterPro" id="IPR000189">
    <property type="entry name" value="Transglyc_AS"/>
</dbReference>
<keyword evidence="6" id="KW-1185">Reference proteome</keyword>
<accession>H1FSC2</accession>
<dbReference type="EC" id="4.2.2.1" evidence="5"/>
<reference evidence="5 6" key="1">
    <citation type="journal article" date="2012" name="Proc. Natl. Acad. Sci. U.S.A.">
        <title>Genome and physiology of a model Epsilonproteobacterium responsible for sulfide detoxification in marine oxygen depletion zones.</title>
        <authorList>
            <person name="Grote J."/>
            <person name="Schott T."/>
            <person name="Bruckner C.G."/>
            <person name="Glockner F.O."/>
            <person name="Jost G."/>
            <person name="Teeling H."/>
            <person name="Labrenz M."/>
            <person name="Jurgens K."/>
        </authorList>
    </citation>
    <scope>NUCLEOTIDE SEQUENCE [LARGE SCALE GENOMIC DNA]</scope>
    <source>
        <strain evidence="5 6">GD1</strain>
    </source>
</reference>
<dbReference type="Pfam" id="PF01464">
    <property type="entry name" value="SLT"/>
    <property type="match status" value="1"/>
</dbReference>
<accession>B6BLL1</accession>